<feature type="binding site" evidence="1">
    <location>
        <position position="264"/>
    </location>
    <ligand>
        <name>Zn(2+)</name>
        <dbReference type="ChEBI" id="CHEBI:29105"/>
    </ligand>
</feature>
<reference evidence="2 3" key="1">
    <citation type="submission" date="2018-12" db="EMBL/GenBank/DDBJ databases">
        <title>Complete genome sequence of Streptomyces ficellus NRRL8067, the producer of ficellomycin, feldamycin and nojirimycin.</title>
        <authorList>
            <person name="Zhang H."/>
            <person name="Yue R."/>
            <person name="Liu Y."/>
            <person name="Li M."/>
            <person name="Mu H."/>
            <person name="Zhang J."/>
        </authorList>
    </citation>
    <scope>NUCLEOTIDE SEQUENCE [LARGE SCALE GENOMIC DNA]</scope>
    <source>
        <strain evidence="2 3">NRRL 8067</strain>
    </source>
</reference>
<dbReference type="OrthoDB" id="1882482at2"/>
<feature type="binding site" evidence="1">
    <location>
        <position position="320"/>
    </location>
    <ligand>
        <name>Zn(2+)</name>
        <dbReference type="ChEBI" id="CHEBI:29105"/>
    </ligand>
</feature>
<dbReference type="SUPFAM" id="SSF158745">
    <property type="entry name" value="LanC-like"/>
    <property type="match status" value="1"/>
</dbReference>
<dbReference type="PRINTS" id="PR01950">
    <property type="entry name" value="LANCSUPER"/>
</dbReference>
<dbReference type="Proteomes" id="UP000422572">
    <property type="component" value="Chromosome"/>
</dbReference>
<dbReference type="AlphaFoldDB" id="A0A6I6FRB0"/>
<name>A0A6I6FRB0_9ACTN</name>
<dbReference type="Pfam" id="PF05147">
    <property type="entry name" value="LANC_like"/>
    <property type="match status" value="1"/>
</dbReference>
<dbReference type="RefSeq" id="WP_156695816.1">
    <property type="nucleotide sequence ID" value="NZ_CP034279.1"/>
</dbReference>
<dbReference type="KEGG" id="sfic:EIZ62_30345"/>
<keyword evidence="1" id="KW-0862">Zinc</keyword>
<organism evidence="2 3">
    <name type="scientific">Streptomyces ficellus</name>
    <dbReference type="NCBI Taxonomy" id="1977088"/>
    <lineage>
        <taxon>Bacteria</taxon>
        <taxon>Bacillati</taxon>
        <taxon>Actinomycetota</taxon>
        <taxon>Actinomycetes</taxon>
        <taxon>Kitasatosporales</taxon>
        <taxon>Streptomycetaceae</taxon>
        <taxon>Streptomyces</taxon>
    </lineage>
</organism>
<protein>
    <submittedName>
        <fullName evidence="2">Subtilin biosynthesis protein spaC</fullName>
    </submittedName>
</protein>
<dbReference type="SMART" id="SM01260">
    <property type="entry name" value="LANC_like"/>
    <property type="match status" value="1"/>
</dbReference>
<dbReference type="GO" id="GO:0046872">
    <property type="term" value="F:metal ion binding"/>
    <property type="evidence" value="ECO:0007669"/>
    <property type="project" value="UniProtKB-KW"/>
</dbReference>
<dbReference type="InterPro" id="IPR007822">
    <property type="entry name" value="LANC-like"/>
</dbReference>
<dbReference type="GO" id="GO:0031179">
    <property type="term" value="P:peptide modification"/>
    <property type="evidence" value="ECO:0007669"/>
    <property type="project" value="InterPro"/>
</dbReference>
<evidence type="ECO:0000313" key="3">
    <source>
        <dbReference type="Proteomes" id="UP000422572"/>
    </source>
</evidence>
<feature type="binding site" evidence="1">
    <location>
        <position position="319"/>
    </location>
    <ligand>
        <name>Zn(2+)</name>
        <dbReference type="ChEBI" id="CHEBI:29105"/>
    </ligand>
</feature>
<keyword evidence="1" id="KW-0479">Metal-binding</keyword>
<dbReference type="PRINTS" id="PR01955">
    <property type="entry name" value="LANCFRANKIA"/>
</dbReference>
<dbReference type="Gene3D" id="1.50.10.20">
    <property type="match status" value="1"/>
</dbReference>
<evidence type="ECO:0000256" key="1">
    <source>
        <dbReference type="PIRSR" id="PIRSR607822-1"/>
    </source>
</evidence>
<gene>
    <name evidence="2" type="ORF">EIZ62_30345</name>
</gene>
<accession>A0A6I6FRB0</accession>
<dbReference type="EMBL" id="CP034279">
    <property type="protein sequence ID" value="QGV82079.1"/>
    <property type="molecule type" value="Genomic_DNA"/>
</dbReference>
<sequence length="396" mass="40997">MDTLHDAATALSLTYLDAYADGGDPARHGHRPTTAPDPGIPVLARLVAATGGPGATGTAARAVATWATAAGRGPGHPGLYDGGLAGTLAGLRLGARLHPALHRAADRLRDHLTGAAVATRWRTSDVAFPDYDLITGPAGLLLALHAGSNPTAPQLTTMTVHLTALCDHDDLPRLRTGAYAHHPHLSWTHGRVNTGMGHGVAGVVTALTTALRVTGDPATATALHRATRWLAHHSHVDSRAIRTWPGAGPDGPPPVDAHPRQAWCYGTPGVAWALWDAADALGDPEAAHWALAAFGTLAARYDEEFHLFGDAPADRLGLCHGAAGVLAVADAFARHARLPAAALLRSRLTARLRADLPAALRTPWPPTLLTGAPGALSALLTAGGAPRDWLPCLGLR</sequence>
<evidence type="ECO:0000313" key="2">
    <source>
        <dbReference type="EMBL" id="QGV82079.1"/>
    </source>
</evidence>
<keyword evidence="3" id="KW-1185">Reference proteome</keyword>
<proteinExistence type="predicted"/>